<sequence length="116" mass="13419">MGLFDFNRVVKLRTLLQLSETQFAKRIGMAQATYHRFEKGTASLNADAIGEIIRIFNVDPFWLLFGEGGSEPIFSTTKEMSNHITISKDEFIELQRKALRQEDRIRELEQIVAEKK</sequence>
<evidence type="ECO:0000313" key="3">
    <source>
        <dbReference type="Proteomes" id="UP000679725"/>
    </source>
</evidence>
<accession>A0ABM8UM79</accession>
<dbReference type="InterPro" id="IPR001387">
    <property type="entry name" value="Cro/C1-type_HTH"/>
</dbReference>
<dbReference type="SUPFAM" id="SSF47413">
    <property type="entry name" value="lambda repressor-like DNA-binding domains"/>
    <property type="match status" value="1"/>
</dbReference>
<reference evidence="2 3" key="1">
    <citation type="submission" date="2021-04" db="EMBL/GenBank/DDBJ databases">
        <authorList>
            <person name="Rodrigo-Torres L."/>
            <person name="Arahal R. D."/>
            <person name="Lucena T."/>
        </authorList>
    </citation>
    <scope>NUCLEOTIDE SEQUENCE [LARGE SCALE GENOMIC DNA]</scope>
    <source>
        <strain evidence="2 3">CECT 9623</strain>
    </source>
</reference>
<proteinExistence type="predicted"/>
<dbReference type="RefSeq" id="WP_215232590.1">
    <property type="nucleotide sequence ID" value="NZ_CAJRAU010000001.1"/>
</dbReference>
<comment type="caution">
    <text evidence="2">The sequence shown here is derived from an EMBL/GenBank/DDBJ whole genome shotgun (WGS) entry which is preliminary data.</text>
</comment>
<evidence type="ECO:0000313" key="2">
    <source>
        <dbReference type="EMBL" id="CAG5068522.1"/>
    </source>
</evidence>
<dbReference type="SMART" id="SM00530">
    <property type="entry name" value="HTH_XRE"/>
    <property type="match status" value="1"/>
</dbReference>
<feature type="domain" description="HTH cro/C1-type" evidence="1">
    <location>
        <begin position="9"/>
        <end position="63"/>
    </location>
</feature>
<dbReference type="EMBL" id="CAJRAU010000001">
    <property type="protein sequence ID" value="CAG5068522.1"/>
    <property type="molecule type" value="Genomic_DNA"/>
</dbReference>
<dbReference type="Gene3D" id="1.10.260.40">
    <property type="entry name" value="lambda repressor-like DNA-binding domains"/>
    <property type="match status" value="1"/>
</dbReference>
<dbReference type="CDD" id="cd00093">
    <property type="entry name" value="HTH_XRE"/>
    <property type="match status" value="1"/>
</dbReference>
<dbReference type="InterPro" id="IPR010982">
    <property type="entry name" value="Lambda_DNA-bd_dom_sf"/>
</dbReference>
<evidence type="ECO:0000259" key="1">
    <source>
        <dbReference type="PROSITE" id="PS50943"/>
    </source>
</evidence>
<dbReference type="PROSITE" id="PS50943">
    <property type="entry name" value="HTH_CROC1"/>
    <property type="match status" value="1"/>
</dbReference>
<dbReference type="Pfam" id="PF01381">
    <property type="entry name" value="HTH_3"/>
    <property type="match status" value="1"/>
</dbReference>
<gene>
    <name evidence="2" type="ORF">DYBT9623_01253</name>
</gene>
<dbReference type="Proteomes" id="UP000679725">
    <property type="component" value="Unassembled WGS sequence"/>
</dbReference>
<name>A0ABM8UM79_9BACT</name>
<keyword evidence="3" id="KW-1185">Reference proteome</keyword>
<organism evidence="2 3">
    <name type="scientific">Dyadobacter linearis</name>
    <dbReference type="NCBI Taxonomy" id="2823330"/>
    <lineage>
        <taxon>Bacteria</taxon>
        <taxon>Pseudomonadati</taxon>
        <taxon>Bacteroidota</taxon>
        <taxon>Cytophagia</taxon>
        <taxon>Cytophagales</taxon>
        <taxon>Spirosomataceae</taxon>
        <taxon>Dyadobacter</taxon>
    </lineage>
</organism>
<protein>
    <recommendedName>
        <fullName evidence="1">HTH cro/C1-type domain-containing protein</fullName>
    </recommendedName>
</protein>